<dbReference type="GO" id="GO:0008124">
    <property type="term" value="F:4-alpha-hydroxytetrahydrobiopterin dehydratase activity"/>
    <property type="evidence" value="ECO:0007669"/>
    <property type="project" value="UniProtKB-UniRule"/>
</dbReference>
<reference evidence="5 6" key="1">
    <citation type="submission" date="2019-06" db="EMBL/GenBank/DDBJ databases">
        <title>Persicimonas caeni gen. nov., sp. nov., a predatory bacterium isolated from solar saltern.</title>
        <authorList>
            <person name="Wang S."/>
        </authorList>
    </citation>
    <scope>NUCLEOTIDE SEQUENCE [LARGE SCALE GENOMIC DNA]</scope>
    <source>
        <strain evidence="5 6">YN101</strain>
    </source>
</reference>
<dbReference type="CDD" id="cd00488">
    <property type="entry name" value="PCD_DCoH"/>
    <property type="match status" value="1"/>
</dbReference>
<name>A0A4Y6PZK1_PERCE</name>
<evidence type="ECO:0000256" key="1">
    <source>
        <dbReference type="ARBA" id="ARBA00001554"/>
    </source>
</evidence>
<organism evidence="5 6">
    <name type="scientific">Persicimonas caeni</name>
    <dbReference type="NCBI Taxonomy" id="2292766"/>
    <lineage>
        <taxon>Bacteria</taxon>
        <taxon>Deltaproteobacteria</taxon>
        <taxon>Bradymonadales</taxon>
        <taxon>Bradymonadaceae</taxon>
        <taxon>Persicimonas</taxon>
    </lineage>
</organism>
<evidence type="ECO:0000313" key="6">
    <source>
        <dbReference type="Proteomes" id="UP000315995"/>
    </source>
</evidence>
<dbReference type="PANTHER" id="PTHR12599:SF0">
    <property type="entry name" value="PTERIN-4-ALPHA-CARBINOLAMINE DEHYDRATASE"/>
    <property type="match status" value="1"/>
</dbReference>
<dbReference type="InterPro" id="IPR001533">
    <property type="entry name" value="Pterin_deHydtase"/>
</dbReference>
<dbReference type="InterPro" id="IPR036428">
    <property type="entry name" value="PCD_sf"/>
</dbReference>
<dbReference type="Proteomes" id="UP000315995">
    <property type="component" value="Chromosome"/>
</dbReference>
<dbReference type="OrthoDB" id="15077at2"/>
<sequence>MAPELLSEEEIEERLEEIEDWEWVDDSIERSIEFESFMDAIDFINRIANHAEEADHHPEIFNVYNTVELSLTTHDSGGLTHKDFDLAAKIDLEV</sequence>
<evidence type="ECO:0000256" key="2">
    <source>
        <dbReference type="ARBA" id="ARBA00006472"/>
    </source>
</evidence>
<gene>
    <name evidence="5" type="ORF">FIV42_24330</name>
</gene>
<dbReference type="RefSeq" id="WP_141200210.1">
    <property type="nucleotide sequence ID" value="NZ_CP041186.1"/>
</dbReference>
<keyword evidence="3 4" id="KW-0456">Lyase</keyword>
<dbReference type="AlphaFoldDB" id="A0A4Y6PZK1"/>
<evidence type="ECO:0000313" key="5">
    <source>
        <dbReference type="EMBL" id="QDG53756.1"/>
    </source>
</evidence>
<dbReference type="EMBL" id="CP041186">
    <property type="protein sequence ID" value="QDG53756.1"/>
    <property type="molecule type" value="Genomic_DNA"/>
</dbReference>
<dbReference type="HAMAP" id="MF_00434">
    <property type="entry name" value="Pterin_4_alpha"/>
    <property type="match status" value="1"/>
</dbReference>
<comment type="catalytic activity">
    <reaction evidence="1 4">
        <text>(4aS,6R)-4a-hydroxy-L-erythro-5,6,7,8-tetrahydrobiopterin = (6R)-L-erythro-6,7-dihydrobiopterin + H2O</text>
        <dbReference type="Rhea" id="RHEA:11920"/>
        <dbReference type="ChEBI" id="CHEBI:15377"/>
        <dbReference type="ChEBI" id="CHEBI:15642"/>
        <dbReference type="ChEBI" id="CHEBI:43120"/>
        <dbReference type="EC" id="4.2.1.96"/>
    </reaction>
</comment>
<dbReference type="EC" id="4.2.1.96" evidence="4"/>
<accession>A0A4Y6PZK1</accession>
<dbReference type="GO" id="GO:0006729">
    <property type="term" value="P:tetrahydrobiopterin biosynthetic process"/>
    <property type="evidence" value="ECO:0007669"/>
    <property type="project" value="InterPro"/>
</dbReference>
<proteinExistence type="inferred from homology"/>
<accession>A0A5B8YDN3</accession>
<evidence type="ECO:0000256" key="3">
    <source>
        <dbReference type="ARBA" id="ARBA00023239"/>
    </source>
</evidence>
<comment type="similarity">
    <text evidence="2 4">Belongs to the pterin-4-alpha-carbinolamine dehydratase family.</text>
</comment>
<dbReference type="PANTHER" id="PTHR12599">
    <property type="entry name" value="PTERIN-4-ALPHA-CARBINOLAMINE DEHYDRATASE"/>
    <property type="match status" value="1"/>
</dbReference>
<dbReference type="SUPFAM" id="SSF55248">
    <property type="entry name" value="PCD-like"/>
    <property type="match status" value="1"/>
</dbReference>
<protein>
    <recommendedName>
        <fullName evidence="4">Putative pterin-4-alpha-carbinolamine dehydratase</fullName>
        <shortName evidence="4">PHS</shortName>
        <ecNumber evidence="4">4.2.1.96</ecNumber>
    </recommendedName>
    <alternativeName>
        <fullName evidence="4">4-alpha-hydroxy-tetrahydropterin dehydratase</fullName>
    </alternativeName>
    <alternativeName>
        <fullName evidence="4">Pterin carbinolamine dehydratase</fullName>
        <shortName evidence="4">PCD</shortName>
    </alternativeName>
</protein>
<keyword evidence="6" id="KW-1185">Reference proteome</keyword>
<dbReference type="Gene3D" id="3.30.1360.20">
    <property type="entry name" value="Transcriptional coactivator/pterin dehydratase"/>
    <property type="match status" value="1"/>
</dbReference>
<dbReference type="NCBIfam" id="NF002017">
    <property type="entry name" value="PRK00823.1-2"/>
    <property type="match status" value="1"/>
</dbReference>
<evidence type="ECO:0000256" key="4">
    <source>
        <dbReference type="HAMAP-Rule" id="MF_00434"/>
    </source>
</evidence>
<dbReference type="Pfam" id="PF01329">
    <property type="entry name" value="Pterin_4a"/>
    <property type="match status" value="1"/>
</dbReference>